<feature type="signal peptide" evidence="2">
    <location>
        <begin position="1"/>
        <end position="22"/>
    </location>
</feature>
<keyword evidence="3" id="KW-1185">Reference proteome</keyword>
<evidence type="ECO:0000256" key="2">
    <source>
        <dbReference type="SAM" id="SignalP"/>
    </source>
</evidence>
<proteinExistence type="predicted"/>
<evidence type="ECO:0000256" key="1">
    <source>
        <dbReference type="SAM" id="MobiDB-lite"/>
    </source>
</evidence>
<name>A0A183BRZ3_GLOPA</name>
<evidence type="ECO:0000313" key="3">
    <source>
        <dbReference type="Proteomes" id="UP000050741"/>
    </source>
</evidence>
<dbReference type="Proteomes" id="UP000050741">
    <property type="component" value="Unassembled WGS sequence"/>
</dbReference>
<keyword evidence="2" id="KW-0732">Signal</keyword>
<organism evidence="3 4">
    <name type="scientific">Globodera pallida</name>
    <name type="common">Potato cyst nematode worm</name>
    <name type="synonym">Heterodera pallida</name>
    <dbReference type="NCBI Taxonomy" id="36090"/>
    <lineage>
        <taxon>Eukaryota</taxon>
        <taxon>Metazoa</taxon>
        <taxon>Ecdysozoa</taxon>
        <taxon>Nematoda</taxon>
        <taxon>Chromadorea</taxon>
        <taxon>Rhabditida</taxon>
        <taxon>Tylenchina</taxon>
        <taxon>Tylenchomorpha</taxon>
        <taxon>Tylenchoidea</taxon>
        <taxon>Heteroderidae</taxon>
        <taxon>Heteroderinae</taxon>
        <taxon>Globodera</taxon>
    </lineage>
</organism>
<dbReference type="AlphaFoldDB" id="A0A183BRZ3"/>
<feature type="compositionally biased region" description="Basic residues" evidence="1">
    <location>
        <begin position="132"/>
        <end position="153"/>
    </location>
</feature>
<protein>
    <submittedName>
        <fullName evidence="4">PTN_MK_C domain-containing protein</fullName>
    </submittedName>
</protein>
<feature type="compositionally biased region" description="Basic residues" evidence="1">
    <location>
        <begin position="93"/>
        <end position="118"/>
    </location>
</feature>
<accession>A0A183BRZ3</accession>
<reference evidence="4" key="2">
    <citation type="submission" date="2016-06" db="UniProtKB">
        <authorList>
            <consortium name="WormBaseParasite"/>
        </authorList>
    </citation>
    <scope>IDENTIFICATION</scope>
</reference>
<feature type="region of interest" description="Disordered" evidence="1">
    <location>
        <begin position="81"/>
        <end position="163"/>
    </location>
</feature>
<evidence type="ECO:0000313" key="4">
    <source>
        <dbReference type="WBParaSite" id="GPLIN_000337900"/>
    </source>
</evidence>
<feature type="compositionally biased region" description="Basic and acidic residues" evidence="1">
    <location>
        <begin position="119"/>
        <end position="131"/>
    </location>
</feature>
<dbReference type="WBParaSite" id="GPLIN_000337900">
    <property type="protein sequence ID" value="GPLIN_000337900"/>
    <property type="gene ID" value="GPLIN_000337900"/>
</dbReference>
<reference evidence="3" key="1">
    <citation type="submission" date="2014-05" db="EMBL/GenBank/DDBJ databases">
        <title>The genome and life-stage specific transcriptomes of Globodera pallida elucidate key aspects of plant parasitism by a cyst nematode.</title>
        <authorList>
            <person name="Cotton J.A."/>
            <person name="Lilley C.J."/>
            <person name="Jones L.M."/>
            <person name="Kikuchi T."/>
            <person name="Reid A.J."/>
            <person name="Thorpe P."/>
            <person name="Tsai I.J."/>
            <person name="Beasley H."/>
            <person name="Blok V."/>
            <person name="Cock P.J.A."/>
            <person name="Van den Akker S.E."/>
            <person name="Holroyd N."/>
            <person name="Hunt M."/>
            <person name="Mantelin S."/>
            <person name="Naghra H."/>
            <person name="Pain A."/>
            <person name="Palomares-Rius J.E."/>
            <person name="Zarowiecki M."/>
            <person name="Berriman M."/>
            <person name="Jones J.T."/>
            <person name="Urwin P.E."/>
        </authorList>
    </citation>
    <scope>NUCLEOTIDE SEQUENCE [LARGE SCALE GENOMIC DNA]</scope>
    <source>
        <strain evidence="3">Lindley</strain>
    </source>
</reference>
<sequence>MNGPSLTILLLLLAVFSTECRGQDDQEVGEEEETNEQCPQGELATEKCSRKTKCENGFCKLFTKSSGNNVRFCCRRSVGTNRIRGLNGNGKGEKHRQKMDKAREKKQKQKNKLRKLKRQREQGNLDGEQYKAKKAKYKAKKDKAKQKMKKNKHKMETANDDDD</sequence>
<feature type="chain" id="PRO_5008146523" evidence="2">
    <location>
        <begin position="23"/>
        <end position="163"/>
    </location>
</feature>